<dbReference type="RefSeq" id="WP_011308390.1">
    <property type="nucleotide sequence ID" value="NZ_CP009526.1"/>
</dbReference>
<gene>
    <name evidence="3" type="ORF">MSBRW_1256</name>
</gene>
<dbReference type="PANTHER" id="PTHR43861:SF3">
    <property type="entry name" value="PUTATIVE (AFU_ORTHOLOGUE AFUA_2G14390)-RELATED"/>
    <property type="match status" value="1"/>
</dbReference>
<evidence type="ECO:0000259" key="2">
    <source>
        <dbReference type="Pfam" id="PF13847"/>
    </source>
</evidence>
<evidence type="ECO:0000313" key="4">
    <source>
        <dbReference type="Proteomes" id="UP000033038"/>
    </source>
</evidence>
<dbReference type="Pfam" id="PF13847">
    <property type="entry name" value="Methyltransf_31"/>
    <property type="match status" value="1"/>
</dbReference>
<dbReference type="GO" id="GO:0032259">
    <property type="term" value="P:methylation"/>
    <property type="evidence" value="ECO:0007669"/>
    <property type="project" value="UniProtKB-KW"/>
</dbReference>
<evidence type="ECO:0000313" key="3">
    <source>
        <dbReference type="EMBL" id="AKB50509.1"/>
    </source>
</evidence>
<dbReference type="SUPFAM" id="SSF53335">
    <property type="entry name" value="S-adenosyl-L-methionine-dependent methyltransferases"/>
    <property type="match status" value="1"/>
</dbReference>
<reference evidence="3 4" key="1">
    <citation type="submission" date="2014-07" db="EMBL/GenBank/DDBJ databases">
        <title>Methanogenic archaea and the global carbon cycle.</title>
        <authorList>
            <person name="Henriksen J.R."/>
            <person name="Luke J."/>
            <person name="Reinhart S."/>
            <person name="Benedict M.N."/>
            <person name="Youngblut N.D."/>
            <person name="Metcalf M.E."/>
            <person name="Whitaker R.J."/>
            <person name="Metcalf W.W."/>
        </authorList>
    </citation>
    <scope>NUCLEOTIDE SEQUENCE [LARGE SCALE GENOMIC DNA]</scope>
    <source>
        <strain evidence="3 4">Wiesmoor</strain>
    </source>
</reference>
<dbReference type="PATRIC" id="fig|1434109.4.peg.1579"/>
<dbReference type="KEGG" id="mbw:MSBRW_1256"/>
<keyword evidence="1 3" id="KW-0808">Transferase</keyword>
<dbReference type="HOGENOM" id="CLU_1068000_0_0_2"/>
<organism evidence="3 4">
    <name type="scientific">Methanosarcina barkeri str. Wiesmoor</name>
    <dbReference type="NCBI Taxonomy" id="1434109"/>
    <lineage>
        <taxon>Archaea</taxon>
        <taxon>Methanobacteriati</taxon>
        <taxon>Methanobacteriota</taxon>
        <taxon>Stenosarchaea group</taxon>
        <taxon>Methanomicrobia</taxon>
        <taxon>Methanosarcinales</taxon>
        <taxon>Methanosarcinaceae</taxon>
        <taxon>Methanosarcina</taxon>
    </lineage>
</organism>
<dbReference type="InterPro" id="IPR025714">
    <property type="entry name" value="Methyltranfer_dom"/>
</dbReference>
<dbReference type="InterPro" id="IPR029063">
    <property type="entry name" value="SAM-dependent_MTases_sf"/>
</dbReference>
<protein>
    <submittedName>
        <fullName evidence="3">Methyltransferase</fullName>
        <ecNumber evidence="3">2.1.1.-</ecNumber>
    </submittedName>
</protein>
<dbReference type="EC" id="2.1.1.-" evidence="3"/>
<dbReference type="Gene3D" id="3.40.50.150">
    <property type="entry name" value="Vaccinia Virus protein VP39"/>
    <property type="match status" value="1"/>
</dbReference>
<dbReference type="CDD" id="cd02440">
    <property type="entry name" value="AdoMet_MTases"/>
    <property type="match status" value="1"/>
</dbReference>
<name>A0A0E3QK56_METBA</name>
<dbReference type="Gene3D" id="2.20.25.110">
    <property type="entry name" value="S-adenosyl-L-methionine-dependent methyltransferases"/>
    <property type="match status" value="1"/>
</dbReference>
<accession>A0A0E3QK56</accession>
<proteinExistence type="predicted"/>
<dbReference type="EMBL" id="CP009526">
    <property type="protein sequence ID" value="AKB50509.1"/>
    <property type="molecule type" value="Genomic_DNA"/>
</dbReference>
<dbReference type="GO" id="GO:0008168">
    <property type="term" value="F:methyltransferase activity"/>
    <property type="evidence" value="ECO:0007669"/>
    <property type="project" value="UniProtKB-KW"/>
</dbReference>
<evidence type="ECO:0000256" key="1">
    <source>
        <dbReference type="ARBA" id="ARBA00022679"/>
    </source>
</evidence>
<feature type="domain" description="Methyltransferase" evidence="2">
    <location>
        <begin position="37"/>
        <end position="159"/>
    </location>
</feature>
<dbReference type="PANTHER" id="PTHR43861">
    <property type="entry name" value="TRANS-ACONITATE 2-METHYLTRANSFERASE-RELATED"/>
    <property type="match status" value="1"/>
</dbReference>
<keyword evidence="3" id="KW-0489">Methyltransferase</keyword>
<dbReference type="GeneID" id="24822722"/>
<dbReference type="AlphaFoldDB" id="A0A0E3QK56"/>
<sequence length="257" mass="29434">MNKTFFRKHWYADIYEKQVIQADEVNFILSIVGIEPKNILDVACGGGRITVPLAKAGHKVTGFDSDKFMLEKISARAKSLSNISFYQADAILEDWGNNFDVIILAGNILLNIESEMPYEQAQELFIKKASESVKQNGHMYLNFDCYERPEQSSENNEKWVCFEGIDDIGTYGKYIVISGDYSNETRIDKSSRRYEITPKGSETFTFETISIKHFPTFSQVKGWLDKYGWEIVNLYGDYGKNPMSTKTTRAIIWAKKS</sequence>
<dbReference type="Proteomes" id="UP000033038">
    <property type="component" value="Chromosome"/>
</dbReference>